<evidence type="ECO:0000256" key="6">
    <source>
        <dbReference type="ARBA" id="ARBA00022723"/>
    </source>
</evidence>
<dbReference type="HOGENOM" id="CLU_001570_22_0_1"/>
<evidence type="ECO:0000256" key="7">
    <source>
        <dbReference type="ARBA" id="ARBA00022824"/>
    </source>
</evidence>
<proteinExistence type="inferred from homology"/>
<dbReference type="GO" id="GO:0005789">
    <property type="term" value="C:endoplasmic reticulum membrane"/>
    <property type="evidence" value="ECO:0007669"/>
    <property type="project" value="UniProtKB-SubCell"/>
</dbReference>
<accession>R7V2W6</accession>
<keyword evidence="10 13" id="KW-0408">Iron</keyword>
<dbReference type="InterPro" id="IPR002401">
    <property type="entry name" value="Cyt_P450_E_grp-I"/>
</dbReference>
<feature type="binding site" description="axial binding residue" evidence="13">
    <location>
        <position position="444"/>
    </location>
    <ligand>
        <name>heme</name>
        <dbReference type="ChEBI" id="CHEBI:30413"/>
    </ligand>
    <ligandPart>
        <name>Fe</name>
        <dbReference type="ChEBI" id="CHEBI:18248"/>
    </ligandPart>
</feature>
<evidence type="ECO:0000256" key="10">
    <source>
        <dbReference type="ARBA" id="ARBA00023004"/>
    </source>
</evidence>
<dbReference type="Gene3D" id="1.10.630.10">
    <property type="entry name" value="Cytochrome P450"/>
    <property type="match status" value="1"/>
</dbReference>
<dbReference type="PANTHER" id="PTHR24289">
    <property type="entry name" value="STEROID 17-ALPHA-HYDROXYLASE/17,20 LYASE"/>
    <property type="match status" value="1"/>
</dbReference>
<sequence>MELAAALVAAALIALFIRYTTRKSPKGNLPPLVPGCIPLIGNVIGFNRKCPHFTLTDWARKYGDIFRFKVLGETIVVLNSSDYVRDALIYKADDFAGRPFLFRVHYGFHYAKDIIFGSISTKWLLMKRYAAQFLRAYTSGLADIDGLVEEELNILVRLFNEKNAVDFDPSLILMTAVVNGITASLLGKRYNHDHPLMVEYKSTTRLFSESCSSVQGMELDLFPWLRFLPNTTFVKLNQARDQIDHFVDTELAEINSKLDHQNPKCMLDAFLIKAMEDEKNAVQLPITSADVRCIFVDILVSGTLTSSIAMSSFVLIMAQHQDLQRDLQSQVDRTLGKRKIPTPSDRKSMPLIEAAMLETLRFISHIPLNLPHFTMCDTQVGGYDIPKDTMVMLNLWAVHHDPRIWDEPWKFNPNRFLDASGNPVSNDHVLRKSLLPFGAGRRMCLGESLARERLFLFATVLLRNFTFLPSISTPSTCDPCDFDLGLILEPKPFQIRAEPRKVSESYEQ</sequence>
<keyword evidence="6 13" id="KW-0479">Metal-binding</keyword>
<evidence type="ECO:0000313" key="15">
    <source>
        <dbReference type="EMBL" id="ELU10041.1"/>
    </source>
</evidence>
<dbReference type="PRINTS" id="PR00385">
    <property type="entry name" value="P450"/>
</dbReference>
<reference evidence="15 17" key="2">
    <citation type="journal article" date="2013" name="Nature">
        <title>Insights into bilaterian evolution from three spiralian genomes.</title>
        <authorList>
            <person name="Simakov O."/>
            <person name="Marletaz F."/>
            <person name="Cho S.J."/>
            <person name="Edsinger-Gonzales E."/>
            <person name="Havlak P."/>
            <person name="Hellsten U."/>
            <person name="Kuo D.H."/>
            <person name="Larsson T."/>
            <person name="Lv J."/>
            <person name="Arendt D."/>
            <person name="Savage R."/>
            <person name="Osoegawa K."/>
            <person name="de Jong P."/>
            <person name="Grimwood J."/>
            <person name="Chapman J.A."/>
            <person name="Shapiro H."/>
            <person name="Aerts A."/>
            <person name="Otillar R.P."/>
            <person name="Terry A.Y."/>
            <person name="Boore J.L."/>
            <person name="Grigoriev I.V."/>
            <person name="Lindberg D.R."/>
            <person name="Seaver E.C."/>
            <person name="Weisblat D.A."/>
            <person name="Putnam N.H."/>
            <person name="Rokhsar D.S."/>
        </authorList>
    </citation>
    <scope>NUCLEOTIDE SEQUENCE</scope>
    <source>
        <strain evidence="15 17">I ESC-2004</strain>
    </source>
</reference>
<reference evidence="16" key="3">
    <citation type="submission" date="2015-06" db="UniProtKB">
        <authorList>
            <consortium name="EnsemblMetazoa"/>
        </authorList>
    </citation>
    <scope>IDENTIFICATION</scope>
</reference>
<keyword evidence="8" id="KW-0492">Microsome</keyword>
<evidence type="ECO:0000256" key="9">
    <source>
        <dbReference type="ARBA" id="ARBA00023002"/>
    </source>
</evidence>
<dbReference type="InterPro" id="IPR036396">
    <property type="entry name" value="Cyt_P450_sf"/>
</dbReference>
<keyword evidence="17" id="KW-1185">Reference proteome</keyword>
<dbReference type="EnsemblMetazoa" id="CapteT152410">
    <property type="protein sequence ID" value="CapteP152410"/>
    <property type="gene ID" value="CapteG152410"/>
</dbReference>
<dbReference type="PROSITE" id="PS00086">
    <property type="entry name" value="CYTOCHROME_P450"/>
    <property type="match status" value="1"/>
</dbReference>
<keyword evidence="7" id="KW-0256">Endoplasmic reticulum</keyword>
<evidence type="ECO:0000256" key="3">
    <source>
        <dbReference type="ARBA" id="ARBA00004406"/>
    </source>
</evidence>
<dbReference type="STRING" id="283909.R7V2W6"/>
<dbReference type="EMBL" id="AMQN01000954">
    <property type="status" value="NOT_ANNOTATED_CDS"/>
    <property type="molecule type" value="Genomic_DNA"/>
</dbReference>
<evidence type="ECO:0000256" key="8">
    <source>
        <dbReference type="ARBA" id="ARBA00022848"/>
    </source>
</evidence>
<dbReference type="Proteomes" id="UP000014760">
    <property type="component" value="Unassembled WGS sequence"/>
</dbReference>
<dbReference type="GO" id="GO:0042448">
    <property type="term" value="P:progesterone metabolic process"/>
    <property type="evidence" value="ECO:0007669"/>
    <property type="project" value="TreeGrafter"/>
</dbReference>
<dbReference type="EMBL" id="KB297742">
    <property type="protein sequence ID" value="ELU10041.1"/>
    <property type="molecule type" value="Genomic_DNA"/>
</dbReference>
<evidence type="ECO:0000256" key="12">
    <source>
        <dbReference type="ARBA" id="ARBA00023136"/>
    </source>
</evidence>
<keyword evidence="11 14" id="KW-0503">Monooxygenase</keyword>
<evidence type="ECO:0000256" key="4">
    <source>
        <dbReference type="ARBA" id="ARBA00010617"/>
    </source>
</evidence>
<keyword evidence="5 13" id="KW-0349">Heme</keyword>
<dbReference type="GO" id="GO:0004508">
    <property type="term" value="F:steroid 17-alpha-monooxygenase activity"/>
    <property type="evidence" value="ECO:0007669"/>
    <property type="project" value="TreeGrafter"/>
</dbReference>
<comment type="similarity">
    <text evidence="4 14">Belongs to the cytochrome P450 family.</text>
</comment>
<organism evidence="15">
    <name type="scientific">Capitella teleta</name>
    <name type="common">Polychaete worm</name>
    <dbReference type="NCBI Taxonomy" id="283909"/>
    <lineage>
        <taxon>Eukaryota</taxon>
        <taxon>Metazoa</taxon>
        <taxon>Spiralia</taxon>
        <taxon>Lophotrochozoa</taxon>
        <taxon>Annelida</taxon>
        <taxon>Polychaeta</taxon>
        <taxon>Sedentaria</taxon>
        <taxon>Scolecida</taxon>
        <taxon>Capitellidae</taxon>
        <taxon>Capitella</taxon>
    </lineage>
</organism>
<dbReference type="GO" id="GO:0042446">
    <property type="term" value="P:hormone biosynthetic process"/>
    <property type="evidence" value="ECO:0007669"/>
    <property type="project" value="TreeGrafter"/>
</dbReference>
<evidence type="ECO:0000313" key="17">
    <source>
        <dbReference type="Proteomes" id="UP000014760"/>
    </source>
</evidence>
<evidence type="ECO:0000313" key="16">
    <source>
        <dbReference type="EnsemblMetazoa" id="CapteP152410"/>
    </source>
</evidence>
<dbReference type="OMA" id="CNDILWN"/>
<dbReference type="OrthoDB" id="639466at2759"/>
<dbReference type="FunFam" id="1.10.630.10:FF:000238">
    <property type="entry name" value="Cytochrome P450 2A6"/>
    <property type="match status" value="1"/>
</dbReference>
<name>R7V2W6_CAPTE</name>
<protein>
    <submittedName>
        <fullName evidence="15 16">Uncharacterized protein</fullName>
    </submittedName>
</protein>
<dbReference type="InterPro" id="IPR017972">
    <property type="entry name" value="Cyt_P450_CS"/>
</dbReference>
<evidence type="ECO:0000256" key="1">
    <source>
        <dbReference type="ARBA" id="ARBA00001971"/>
    </source>
</evidence>
<comment type="subcellular location">
    <subcellularLocation>
        <location evidence="3">Endoplasmic reticulum membrane</location>
        <topology evidence="3">Peripheral membrane protein</topology>
    </subcellularLocation>
    <subcellularLocation>
        <location evidence="2">Microsome membrane</location>
        <topology evidence="2">Peripheral membrane protein</topology>
    </subcellularLocation>
</comment>
<keyword evidence="9 14" id="KW-0560">Oxidoreductase</keyword>
<evidence type="ECO:0000256" key="2">
    <source>
        <dbReference type="ARBA" id="ARBA00004174"/>
    </source>
</evidence>
<dbReference type="GO" id="GO:0020037">
    <property type="term" value="F:heme binding"/>
    <property type="evidence" value="ECO:0007669"/>
    <property type="project" value="InterPro"/>
</dbReference>
<dbReference type="PRINTS" id="PR00463">
    <property type="entry name" value="EP450I"/>
</dbReference>
<evidence type="ECO:0000256" key="5">
    <source>
        <dbReference type="ARBA" id="ARBA00022617"/>
    </source>
</evidence>
<reference evidence="17" key="1">
    <citation type="submission" date="2012-12" db="EMBL/GenBank/DDBJ databases">
        <authorList>
            <person name="Hellsten U."/>
            <person name="Grimwood J."/>
            <person name="Chapman J.A."/>
            <person name="Shapiro H."/>
            <person name="Aerts A."/>
            <person name="Otillar R.P."/>
            <person name="Terry A.Y."/>
            <person name="Boore J.L."/>
            <person name="Simakov O."/>
            <person name="Marletaz F."/>
            <person name="Cho S.-J."/>
            <person name="Edsinger-Gonzales E."/>
            <person name="Havlak P."/>
            <person name="Kuo D.-H."/>
            <person name="Larsson T."/>
            <person name="Lv J."/>
            <person name="Arendt D."/>
            <person name="Savage R."/>
            <person name="Osoegawa K."/>
            <person name="de Jong P."/>
            <person name="Lindberg D.R."/>
            <person name="Seaver E.C."/>
            <person name="Weisblat D.A."/>
            <person name="Putnam N.H."/>
            <person name="Grigoriev I.V."/>
            <person name="Rokhsar D.S."/>
        </authorList>
    </citation>
    <scope>NUCLEOTIDE SEQUENCE</scope>
    <source>
        <strain evidence="17">I ESC-2004</strain>
    </source>
</reference>
<gene>
    <name evidence="15" type="ORF">CAPTEDRAFT_152410</name>
</gene>
<comment type="cofactor">
    <cofactor evidence="1 13">
        <name>heme</name>
        <dbReference type="ChEBI" id="CHEBI:30413"/>
    </cofactor>
</comment>
<evidence type="ECO:0000256" key="13">
    <source>
        <dbReference type="PIRSR" id="PIRSR602401-1"/>
    </source>
</evidence>
<dbReference type="InterPro" id="IPR001128">
    <property type="entry name" value="Cyt_P450"/>
</dbReference>
<dbReference type="SUPFAM" id="SSF48264">
    <property type="entry name" value="Cytochrome P450"/>
    <property type="match status" value="1"/>
</dbReference>
<evidence type="ECO:0000256" key="14">
    <source>
        <dbReference type="RuleBase" id="RU000461"/>
    </source>
</evidence>
<dbReference type="PANTHER" id="PTHR24289:SF1">
    <property type="entry name" value="STEROID 17-ALPHA-HYDROXYLASE_17,20 LYASE"/>
    <property type="match status" value="1"/>
</dbReference>
<dbReference type="AlphaFoldDB" id="R7V2W6"/>
<evidence type="ECO:0000256" key="11">
    <source>
        <dbReference type="ARBA" id="ARBA00023033"/>
    </source>
</evidence>
<dbReference type="Pfam" id="PF00067">
    <property type="entry name" value="p450"/>
    <property type="match status" value="1"/>
</dbReference>
<keyword evidence="12" id="KW-0472">Membrane</keyword>
<dbReference type="GO" id="GO:0005506">
    <property type="term" value="F:iron ion binding"/>
    <property type="evidence" value="ECO:0007669"/>
    <property type="project" value="InterPro"/>
</dbReference>